<evidence type="ECO:0000313" key="2">
    <source>
        <dbReference type="Proteomes" id="UP000214689"/>
    </source>
</evidence>
<dbReference type="InterPro" id="IPR026906">
    <property type="entry name" value="LRR_5"/>
</dbReference>
<dbReference type="SUPFAM" id="SSF52058">
    <property type="entry name" value="L domain-like"/>
    <property type="match status" value="1"/>
</dbReference>
<dbReference type="PANTHER" id="PTHR45661">
    <property type="entry name" value="SURFACE ANTIGEN"/>
    <property type="match status" value="1"/>
</dbReference>
<gene>
    <name evidence="1" type="ORF">AXF17_06580</name>
</gene>
<sequence length="257" mass="29285">MPKLIAGHTLINYDENVPRVVIPKFVFSIADRAFSERGQIKAIEMGESVKSIGNYAFRMCYSMKEIILPSAVDEFGKGVFENCWALEGVKLPAGVKFIDDEMFADCNSMREIFLPDSIEEIDCNAFSRVPKLVYLHISPDKIELLPESVSDIAILSYMDKHNNDDDGQEKISDIGIINRYMDEHEARLTRLAIGQSRTLAIRYMVRRDLVQTEHICELVELAAKLKSSEIVALLIDEQTRARYEESEPAQEEWDPFA</sequence>
<organism evidence="1 2">
    <name type="scientific">Mogibacterium pumilum</name>
    <dbReference type="NCBI Taxonomy" id="86332"/>
    <lineage>
        <taxon>Bacteria</taxon>
        <taxon>Bacillati</taxon>
        <taxon>Bacillota</taxon>
        <taxon>Clostridia</taxon>
        <taxon>Peptostreptococcales</taxon>
        <taxon>Anaerovoracaceae</taxon>
        <taxon>Mogibacterium</taxon>
    </lineage>
</organism>
<accession>A0A223AT16</accession>
<dbReference type="OrthoDB" id="1908369at2"/>
<dbReference type="Gene3D" id="3.80.10.10">
    <property type="entry name" value="Ribonuclease Inhibitor"/>
    <property type="match status" value="1"/>
</dbReference>
<dbReference type="RefSeq" id="WP_094234342.1">
    <property type="nucleotide sequence ID" value="NZ_CP016199.1"/>
</dbReference>
<dbReference type="Pfam" id="PF13306">
    <property type="entry name" value="LRR_5"/>
    <property type="match status" value="1"/>
</dbReference>
<keyword evidence="2" id="KW-1185">Reference proteome</keyword>
<protein>
    <recommendedName>
        <fullName evidence="3">Leucine-rich repeat domain-containing protein</fullName>
    </recommendedName>
</protein>
<dbReference type="AlphaFoldDB" id="A0A223AT16"/>
<name>A0A223AT16_9FIRM</name>
<dbReference type="PANTHER" id="PTHR45661:SF3">
    <property type="entry name" value="IG-LIKE DOMAIN-CONTAINING PROTEIN"/>
    <property type="match status" value="1"/>
</dbReference>
<dbReference type="Proteomes" id="UP000214689">
    <property type="component" value="Chromosome"/>
</dbReference>
<dbReference type="InterPro" id="IPR053139">
    <property type="entry name" value="Surface_bspA-like"/>
</dbReference>
<evidence type="ECO:0000313" key="1">
    <source>
        <dbReference type="EMBL" id="ASS38104.1"/>
    </source>
</evidence>
<evidence type="ECO:0008006" key="3">
    <source>
        <dbReference type="Google" id="ProtNLM"/>
    </source>
</evidence>
<proteinExistence type="predicted"/>
<reference evidence="2" key="1">
    <citation type="submission" date="2016-05" db="EMBL/GenBank/DDBJ databases">
        <authorList>
            <person name="Holder M.E."/>
            <person name="Ajami N.J."/>
            <person name="Petrosino J.F."/>
        </authorList>
    </citation>
    <scope>NUCLEOTIDE SEQUENCE [LARGE SCALE GENOMIC DNA]</scope>
    <source>
        <strain evidence="2">ATCC 700696</strain>
    </source>
</reference>
<dbReference type="EMBL" id="CP016199">
    <property type="protein sequence ID" value="ASS38104.1"/>
    <property type="molecule type" value="Genomic_DNA"/>
</dbReference>
<dbReference type="InterPro" id="IPR032675">
    <property type="entry name" value="LRR_dom_sf"/>
</dbReference>